<dbReference type="SUPFAM" id="SSF69118">
    <property type="entry name" value="AhpD-like"/>
    <property type="match status" value="1"/>
</dbReference>
<dbReference type="AlphaFoldDB" id="A0A428MND8"/>
<dbReference type="OrthoDB" id="9802489at2"/>
<dbReference type="InterPro" id="IPR029032">
    <property type="entry name" value="AhpD-like"/>
</dbReference>
<dbReference type="Gene3D" id="1.20.1290.10">
    <property type="entry name" value="AhpD-like"/>
    <property type="match status" value="1"/>
</dbReference>
<dbReference type="InterPro" id="IPR052512">
    <property type="entry name" value="4CMD/NDH-1_regulator"/>
</dbReference>
<evidence type="ECO:0000313" key="3">
    <source>
        <dbReference type="Proteomes" id="UP000269669"/>
    </source>
</evidence>
<dbReference type="RefSeq" id="WP_125486791.1">
    <property type="nucleotide sequence ID" value="NZ_RSDW01000001.1"/>
</dbReference>
<organism evidence="2 3">
    <name type="scientific">Edaphobacter aggregans</name>
    <dbReference type="NCBI Taxonomy" id="570835"/>
    <lineage>
        <taxon>Bacteria</taxon>
        <taxon>Pseudomonadati</taxon>
        <taxon>Acidobacteriota</taxon>
        <taxon>Terriglobia</taxon>
        <taxon>Terriglobales</taxon>
        <taxon>Acidobacteriaceae</taxon>
        <taxon>Edaphobacter</taxon>
    </lineage>
</organism>
<dbReference type="Proteomes" id="UP000269669">
    <property type="component" value="Unassembled WGS sequence"/>
</dbReference>
<keyword evidence="3" id="KW-1185">Reference proteome</keyword>
<sequence>MTNREAGINVVREMMGDQAAAKLSASADSNTFGAPIAAYAVDQVFADIWTRPGLDRRSRSLVSMSVMIAMRQPHEFAIHMGAGLNNGLTLKEIEEVLIQALPYVGYPAIATALAAAAEVIKEHGLDVDENYAGHRGLL</sequence>
<evidence type="ECO:0000259" key="1">
    <source>
        <dbReference type="Pfam" id="PF02627"/>
    </source>
</evidence>
<dbReference type="PANTHER" id="PTHR33570:SF2">
    <property type="entry name" value="CARBOXYMUCONOLACTONE DECARBOXYLASE-LIKE DOMAIN-CONTAINING PROTEIN"/>
    <property type="match status" value="1"/>
</dbReference>
<comment type="caution">
    <text evidence="2">The sequence shown here is derived from an EMBL/GenBank/DDBJ whole genome shotgun (WGS) entry which is preliminary data.</text>
</comment>
<evidence type="ECO:0000313" key="2">
    <source>
        <dbReference type="EMBL" id="RSL18424.1"/>
    </source>
</evidence>
<name>A0A428MND8_9BACT</name>
<gene>
    <name evidence="2" type="ORF">EDE15_3995</name>
</gene>
<feature type="domain" description="Carboxymuconolactone decarboxylase-like" evidence="1">
    <location>
        <begin position="45"/>
        <end position="118"/>
    </location>
</feature>
<proteinExistence type="predicted"/>
<dbReference type="InterPro" id="IPR003779">
    <property type="entry name" value="CMD-like"/>
</dbReference>
<dbReference type="EMBL" id="RSDW01000001">
    <property type="protein sequence ID" value="RSL18424.1"/>
    <property type="molecule type" value="Genomic_DNA"/>
</dbReference>
<reference evidence="2 3" key="1">
    <citation type="submission" date="2018-12" db="EMBL/GenBank/DDBJ databases">
        <title>Sequencing of bacterial isolates from soil warming experiment in Harvard Forest, Massachusetts, USA.</title>
        <authorList>
            <person name="Deangelis K."/>
        </authorList>
    </citation>
    <scope>NUCLEOTIDE SEQUENCE [LARGE SCALE GENOMIC DNA]</scope>
    <source>
        <strain evidence="2 3">EB153</strain>
    </source>
</reference>
<accession>A0A428MND8</accession>
<protein>
    <submittedName>
        <fullName evidence="2">4-carboxymuconolactone decarboxylase</fullName>
    </submittedName>
</protein>
<dbReference type="Pfam" id="PF02627">
    <property type="entry name" value="CMD"/>
    <property type="match status" value="1"/>
</dbReference>
<dbReference type="GO" id="GO:0051920">
    <property type="term" value="F:peroxiredoxin activity"/>
    <property type="evidence" value="ECO:0007669"/>
    <property type="project" value="InterPro"/>
</dbReference>
<dbReference type="PANTHER" id="PTHR33570">
    <property type="entry name" value="4-CARBOXYMUCONOLACTONE DECARBOXYLASE FAMILY PROTEIN"/>
    <property type="match status" value="1"/>
</dbReference>